<dbReference type="PANTHER" id="PTHR17609:SF3">
    <property type="entry name" value="SAP DOMAIN-CONTAINING PROTEIN"/>
    <property type="match status" value="1"/>
</dbReference>
<feature type="compositionally biased region" description="Basic and acidic residues" evidence="1">
    <location>
        <begin position="281"/>
        <end position="291"/>
    </location>
</feature>
<feature type="compositionally biased region" description="Basic and acidic residues" evidence="1">
    <location>
        <begin position="237"/>
        <end position="251"/>
    </location>
</feature>
<reference evidence="2" key="2">
    <citation type="submission" date="2025-08" db="UniProtKB">
        <authorList>
            <consortium name="Ensembl"/>
        </authorList>
    </citation>
    <scope>IDENTIFICATION</scope>
</reference>
<dbReference type="AlphaFoldDB" id="A0AAZ1X0Y9"/>
<feature type="region of interest" description="Disordered" evidence="1">
    <location>
        <begin position="237"/>
        <end position="291"/>
    </location>
</feature>
<dbReference type="Proteomes" id="UP000472276">
    <property type="component" value="Unassembled WGS sequence"/>
</dbReference>
<accession>A0AAZ1X0Y9</accession>
<proteinExistence type="predicted"/>
<keyword evidence="3" id="KW-1185">Reference proteome</keyword>
<reference evidence="2" key="3">
    <citation type="submission" date="2025-09" db="UniProtKB">
        <authorList>
            <consortium name="Ensembl"/>
        </authorList>
    </citation>
    <scope>IDENTIFICATION</scope>
</reference>
<evidence type="ECO:0000256" key="1">
    <source>
        <dbReference type="SAM" id="MobiDB-lite"/>
    </source>
</evidence>
<reference evidence="3" key="1">
    <citation type="submission" date="2020-03" db="EMBL/GenBank/DDBJ databases">
        <title>Evolution of repeat sequences and sex chromosomes of tilapia species revealed by chromosome-level genomes.</title>
        <authorList>
            <person name="Xu L."/>
            <person name="Tao W."/>
            <person name="Wang D."/>
            <person name="Zhou Q."/>
        </authorList>
    </citation>
    <scope>NUCLEOTIDE SEQUENCE [LARGE SCALE GENOMIC DNA]</scope>
    <source>
        <strain evidence="3">Israel</strain>
    </source>
</reference>
<organism evidence="2 3">
    <name type="scientific">Oreochromis aureus</name>
    <name type="common">Israeli tilapia</name>
    <name type="synonym">Chromis aureus</name>
    <dbReference type="NCBI Taxonomy" id="47969"/>
    <lineage>
        <taxon>Eukaryota</taxon>
        <taxon>Metazoa</taxon>
        <taxon>Chordata</taxon>
        <taxon>Craniata</taxon>
        <taxon>Vertebrata</taxon>
        <taxon>Euteleostomi</taxon>
        <taxon>Actinopterygii</taxon>
        <taxon>Neopterygii</taxon>
        <taxon>Teleostei</taxon>
        <taxon>Neoteleostei</taxon>
        <taxon>Acanthomorphata</taxon>
        <taxon>Ovalentaria</taxon>
        <taxon>Cichlomorphae</taxon>
        <taxon>Cichliformes</taxon>
        <taxon>Cichlidae</taxon>
        <taxon>African cichlids</taxon>
        <taxon>Pseudocrenilabrinae</taxon>
        <taxon>Oreochromini</taxon>
        <taxon>Oreochromis</taxon>
    </lineage>
</organism>
<evidence type="ECO:0000313" key="2">
    <source>
        <dbReference type="Ensembl" id="ENSOABP00000061305.1"/>
    </source>
</evidence>
<dbReference type="Ensembl" id="ENSOABT00000068801.1">
    <property type="protein sequence ID" value="ENSOABP00000061305.1"/>
    <property type="gene ID" value="ENSOABG00000034034.1"/>
</dbReference>
<sequence length="291" mass="32774">MYSCINCGFHPPVVVMDLHRKGVFKLAVSDLKAPEDFNGEHDIEGFWNSIHLEMISRGFFPSGVKNPFSVPPSYTHWAPWIGSETRTSDIVLNTEFQKVGTSSSHEAKLSSVTEDRLLDELAKQKVGVVRKLCKACNIDSKGSRFDLITRLREKMKSRQTYDKVFQSIWGASGGWSVILCPHGIVYSVKFNLRAESPRDFADLLLSWKHMPNVCVYDFARGLVAHTNLRVPDKLPFHPHEGRLAEPTEENVKAAQDGSLKISRGKYKRSQGHITQNSTCPRAERLAEQSSC</sequence>
<evidence type="ECO:0000313" key="3">
    <source>
        <dbReference type="Proteomes" id="UP000472276"/>
    </source>
</evidence>
<protein>
    <submittedName>
        <fullName evidence="2">Uncharacterized protein</fullName>
    </submittedName>
</protein>
<dbReference type="InterPro" id="IPR039598">
    <property type="entry name" value="HMGXB3"/>
</dbReference>
<name>A0AAZ1X0Y9_OREAU</name>
<dbReference type="PANTHER" id="PTHR17609">
    <property type="entry name" value="HMG DOMAIN-CONTAINING PROTEIN 3"/>
    <property type="match status" value="1"/>
</dbReference>